<protein>
    <submittedName>
        <fullName evidence="2">Uncharacterized protein</fullName>
    </submittedName>
</protein>
<proteinExistence type="predicted"/>
<dbReference type="Proteomes" id="UP000646749">
    <property type="component" value="Unassembled WGS sequence"/>
</dbReference>
<keyword evidence="3" id="KW-1185">Reference proteome</keyword>
<organism evidence="2 3">
    <name type="scientific">Plantactinospora endophytica</name>
    <dbReference type="NCBI Taxonomy" id="673535"/>
    <lineage>
        <taxon>Bacteria</taxon>
        <taxon>Bacillati</taxon>
        <taxon>Actinomycetota</taxon>
        <taxon>Actinomycetes</taxon>
        <taxon>Micromonosporales</taxon>
        <taxon>Micromonosporaceae</taxon>
        <taxon>Plantactinospora</taxon>
    </lineage>
</organism>
<feature type="region of interest" description="Disordered" evidence="1">
    <location>
        <begin position="467"/>
        <end position="494"/>
    </location>
</feature>
<feature type="compositionally biased region" description="Basic and acidic residues" evidence="1">
    <location>
        <begin position="478"/>
        <end position="494"/>
    </location>
</feature>
<evidence type="ECO:0000313" key="2">
    <source>
        <dbReference type="EMBL" id="GIG89217.1"/>
    </source>
</evidence>
<dbReference type="EMBL" id="BONW01000019">
    <property type="protein sequence ID" value="GIG89217.1"/>
    <property type="molecule type" value="Genomic_DNA"/>
</dbReference>
<evidence type="ECO:0000313" key="3">
    <source>
        <dbReference type="Proteomes" id="UP000646749"/>
    </source>
</evidence>
<name>A0ABQ4E3E5_9ACTN</name>
<dbReference type="RefSeq" id="WP_203867701.1">
    <property type="nucleotide sequence ID" value="NZ_BONW01000019.1"/>
</dbReference>
<evidence type="ECO:0000256" key="1">
    <source>
        <dbReference type="SAM" id="MobiDB-lite"/>
    </source>
</evidence>
<gene>
    <name evidence="2" type="ORF">Pen02_41530</name>
</gene>
<comment type="caution">
    <text evidence="2">The sequence shown here is derived from an EMBL/GenBank/DDBJ whole genome shotgun (WGS) entry which is preliminary data.</text>
</comment>
<accession>A0ABQ4E3E5</accession>
<sequence>MRWSELHGIRRTDQDDWFDTYLPTDTNLCVDPFLIYPDTDERWFEAHDHTLDFFALVFGLVRESKGNEKSLAWKQAQALLMFPEPAEFCLGVADGTPNGSGAGRGLQEGMLDGVKTALGLGIDNVPHMEMLGLFQGGMGLDRISDAVCNILKSFFIRYTQDIARRHGVPMKRFRVRNAAWSEEFASWQTQEVDLPANPFLDRPGPVLLVPKRFLKDIPVVSANGFWNYAWRNHSEEVRGNFNYLIARNVDSREKAKMARQNPAIVASYLKDLEHTEHEPYPVDKDPKLRTRWWEMGGKIAERSPLSYVPKDHSEFPEFVAEVIQSFRHGIEHQDEWQMLWHLGVSLPEKKVQALFRSCAKHYCKANDISMTGEANAGRGPVDFHFAAGWVARTVVEMKLMSNSKFWDGILAQTPQYAMSEDVHVAFFVAIAYTDDEMTESQTNKIGQAARIASDRYNVEIRPIVVDARPKQSASKMKPPQDLRDELHGESDKAA</sequence>
<reference evidence="2 3" key="1">
    <citation type="submission" date="2021-01" db="EMBL/GenBank/DDBJ databases">
        <title>Whole genome shotgun sequence of Plantactinospora endophytica NBRC 110450.</title>
        <authorList>
            <person name="Komaki H."/>
            <person name="Tamura T."/>
        </authorList>
    </citation>
    <scope>NUCLEOTIDE SEQUENCE [LARGE SCALE GENOMIC DNA]</scope>
    <source>
        <strain evidence="2 3">NBRC 110450</strain>
    </source>
</reference>